<dbReference type="SMART" id="SM00209">
    <property type="entry name" value="TSP1"/>
    <property type="match status" value="1"/>
</dbReference>
<proteinExistence type="predicted"/>
<evidence type="ECO:0000259" key="3">
    <source>
        <dbReference type="PROSITE" id="PS50041"/>
    </source>
</evidence>
<dbReference type="EMBL" id="JARQWQ010000061">
    <property type="protein sequence ID" value="KAK2555686.1"/>
    <property type="molecule type" value="Genomic_DNA"/>
</dbReference>
<dbReference type="AlphaFoldDB" id="A0AAD9Q6N4"/>
<reference evidence="4" key="2">
    <citation type="journal article" date="2023" name="Science">
        <title>Genomic signatures of disease resistance in endangered staghorn corals.</title>
        <authorList>
            <person name="Vollmer S.V."/>
            <person name="Selwyn J.D."/>
            <person name="Despard B.A."/>
            <person name="Roesel C.L."/>
        </authorList>
    </citation>
    <scope>NUCLEOTIDE SEQUENCE</scope>
    <source>
        <strain evidence="4">K2</strain>
    </source>
</reference>
<dbReference type="InterPro" id="IPR008922">
    <property type="entry name" value="Di-copper_centre_dom_sf"/>
</dbReference>
<keyword evidence="1" id="KW-0479">Metal-binding</keyword>
<dbReference type="PROSITE" id="PS51257">
    <property type="entry name" value="PROKAR_LIPOPROTEIN"/>
    <property type="match status" value="1"/>
</dbReference>
<evidence type="ECO:0000256" key="2">
    <source>
        <dbReference type="ARBA" id="ARBA00023008"/>
    </source>
</evidence>
<dbReference type="InterPro" id="IPR001304">
    <property type="entry name" value="C-type_lectin-like"/>
</dbReference>
<dbReference type="InterPro" id="IPR000884">
    <property type="entry name" value="TSP1_rpt"/>
</dbReference>
<dbReference type="SUPFAM" id="SSF82895">
    <property type="entry name" value="TSP-1 type 1 repeat"/>
    <property type="match status" value="1"/>
</dbReference>
<dbReference type="PROSITE" id="PS50041">
    <property type="entry name" value="C_TYPE_LECTIN_2"/>
    <property type="match status" value="1"/>
</dbReference>
<dbReference type="SMART" id="SM00034">
    <property type="entry name" value="CLECT"/>
    <property type="match status" value="1"/>
</dbReference>
<protein>
    <submittedName>
        <fullName evidence="4">Tyrosinase</fullName>
    </submittedName>
</protein>
<evidence type="ECO:0000313" key="4">
    <source>
        <dbReference type="EMBL" id="KAK2555686.1"/>
    </source>
</evidence>
<dbReference type="InterPro" id="IPR050316">
    <property type="entry name" value="Tyrosinase/Hemocyanin"/>
</dbReference>
<dbReference type="PANTHER" id="PTHR11474">
    <property type="entry name" value="TYROSINASE FAMILY MEMBER"/>
    <property type="match status" value="1"/>
</dbReference>
<dbReference type="SUPFAM" id="SSF56436">
    <property type="entry name" value="C-type lectin-like"/>
    <property type="match status" value="1"/>
</dbReference>
<dbReference type="SUPFAM" id="SSF48056">
    <property type="entry name" value="Di-copper centre-containing domain"/>
    <property type="match status" value="1"/>
</dbReference>
<organism evidence="4 5">
    <name type="scientific">Acropora cervicornis</name>
    <name type="common">Staghorn coral</name>
    <dbReference type="NCBI Taxonomy" id="6130"/>
    <lineage>
        <taxon>Eukaryota</taxon>
        <taxon>Metazoa</taxon>
        <taxon>Cnidaria</taxon>
        <taxon>Anthozoa</taxon>
        <taxon>Hexacorallia</taxon>
        <taxon>Scleractinia</taxon>
        <taxon>Astrocoeniina</taxon>
        <taxon>Acroporidae</taxon>
        <taxon>Acropora</taxon>
    </lineage>
</organism>
<dbReference type="InterPro" id="IPR002227">
    <property type="entry name" value="Tyrosinase_Cu-bd"/>
</dbReference>
<dbReference type="InterPro" id="IPR036383">
    <property type="entry name" value="TSP1_rpt_sf"/>
</dbReference>
<evidence type="ECO:0000256" key="1">
    <source>
        <dbReference type="ARBA" id="ARBA00022723"/>
    </source>
</evidence>
<dbReference type="GO" id="GO:0046872">
    <property type="term" value="F:metal ion binding"/>
    <property type="evidence" value="ECO:0007669"/>
    <property type="project" value="UniProtKB-KW"/>
</dbReference>
<dbReference type="PRINTS" id="PR00092">
    <property type="entry name" value="TYROSINASE"/>
</dbReference>
<dbReference type="GO" id="GO:0016491">
    <property type="term" value="F:oxidoreductase activity"/>
    <property type="evidence" value="ECO:0007669"/>
    <property type="project" value="InterPro"/>
</dbReference>
<keyword evidence="2" id="KW-0186">Copper</keyword>
<evidence type="ECO:0000313" key="5">
    <source>
        <dbReference type="Proteomes" id="UP001249851"/>
    </source>
</evidence>
<dbReference type="Pfam" id="PF00059">
    <property type="entry name" value="Lectin_C"/>
    <property type="match status" value="1"/>
</dbReference>
<sequence>MFPKVYLDYRFHIDWSTYPNMSHVVGACTRRALVRKYTYFAITNYGVCVWGPNGKNVARIAHSSPWCFRASGIWTSWGAWGACSKTCNGGQRTRSRRCSGGNDCKGSNSQSQKCNNIRFCQEGISTPDQCGQRCTCVGIHHVTHFLTWHRYFILLYENLLRRVDCSVTVPYWDWSKMPGSAFNTTAASSIWSSEDSGLGGDGEGIYSCVQTGPFRQDVWSIVPLPPGIPTGPGPRCLARMFFGTPPDAIAVQRVLDIPLGNFSDFELMLRVNLHDLVHCLIDGTMCSLDSATAPEFFLHHGFVDKIWNDWQKKSESHKNVFFSNMSQRMPGTQVLPSKVLDLSQQPGGIRIEYQPVLSVANTMPLFRGLSWRKFPKIPRRKRFSSLNDRIFKLFHLNCPNGWVQYDSHNTSLTCQLSSPPKGYRKCIKLFVDEAMAWDNARKSCEDVGGNLIKIETKEENTFLLNTFLQIPSSEVFMEAWIGLSDKDKEGIFVWTDGMPQSNNEDCTVWADDQPNDEDDQDCVEIANGVFWPGGPPQIGVWNDFQCDKELKYICEKDREEYLLEA</sequence>
<dbReference type="InterPro" id="IPR016186">
    <property type="entry name" value="C-type_lectin-like/link_sf"/>
</dbReference>
<dbReference type="PROSITE" id="PS50092">
    <property type="entry name" value="TSP1"/>
    <property type="match status" value="1"/>
</dbReference>
<dbReference type="Pfam" id="PF00090">
    <property type="entry name" value="TSP_1"/>
    <property type="match status" value="1"/>
</dbReference>
<dbReference type="InterPro" id="IPR016187">
    <property type="entry name" value="CTDL_fold"/>
</dbReference>
<comment type="caution">
    <text evidence="4">The sequence shown here is derived from an EMBL/GenBank/DDBJ whole genome shotgun (WGS) entry which is preliminary data.</text>
</comment>
<keyword evidence="5" id="KW-1185">Reference proteome</keyword>
<dbReference type="PANTHER" id="PTHR11474:SF126">
    <property type="entry name" value="TYROSINASE-LIKE PROTEIN TYR-1-RELATED"/>
    <property type="match status" value="1"/>
</dbReference>
<reference evidence="4" key="1">
    <citation type="journal article" date="2023" name="G3 (Bethesda)">
        <title>Whole genome assembly and annotation of the endangered Caribbean coral Acropora cervicornis.</title>
        <authorList>
            <person name="Selwyn J.D."/>
            <person name="Vollmer S.V."/>
        </authorList>
    </citation>
    <scope>NUCLEOTIDE SEQUENCE</scope>
    <source>
        <strain evidence="4">K2</strain>
    </source>
</reference>
<dbReference type="CDD" id="cd00037">
    <property type="entry name" value="CLECT"/>
    <property type="match status" value="1"/>
</dbReference>
<feature type="domain" description="C-type lectin" evidence="3">
    <location>
        <begin position="425"/>
        <end position="555"/>
    </location>
</feature>
<dbReference type="Proteomes" id="UP001249851">
    <property type="component" value="Unassembled WGS sequence"/>
</dbReference>
<gene>
    <name evidence="4" type="ORF">P5673_022717</name>
</gene>
<dbReference type="Pfam" id="PF00264">
    <property type="entry name" value="Tyrosinase"/>
    <property type="match status" value="1"/>
</dbReference>
<dbReference type="Gene3D" id="3.10.100.10">
    <property type="entry name" value="Mannose-Binding Protein A, subunit A"/>
    <property type="match status" value="1"/>
</dbReference>
<accession>A0AAD9Q6N4</accession>
<dbReference type="Gene3D" id="1.10.1280.10">
    <property type="entry name" value="Di-copper center containing domain from catechol oxidase"/>
    <property type="match status" value="1"/>
</dbReference>
<name>A0AAD9Q6N4_ACRCE</name>